<comment type="caution">
    <text evidence="2">The sequence shown here is derived from an EMBL/GenBank/DDBJ whole genome shotgun (WGS) entry which is preliminary data.</text>
</comment>
<name>K1YMA3_9BACT</name>
<sequence>MIFNDWILLIYDKLPRVIQRLIQKIFDLFKLKKWKKIHTTHEGIAYDLDLGELIDNSIYNFWFFERATHNAIKKLVKENMYCLDIWANIGAHTLTMAKLVWENWKVIAFEPMKWAFKKLSRNCKLNSFKNIQLNNIWLSDREDEFEGEFKTSWRIDGKNSVIEKQTIALKTLDDFVRENNINQIDFIKLDIDWYEYKMLSWWKKSIKKFKPIILFELWEYTLRAVWDSAKELVDLLEDLGYSFFNEENFEKYESNSKLLFSIPKNATINVICSTVKL</sequence>
<gene>
    <name evidence="2" type="ORF">ACD_71C00236G0005</name>
</gene>
<dbReference type="Gene3D" id="3.40.50.150">
    <property type="entry name" value="Vaccinia Virus protein VP39"/>
    <property type="match status" value="1"/>
</dbReference>
<feature type="domain" description="Methyltransferase FkbM" evidence="1">
    <location>
        <begin position="84"/>
        <end position="243"/>
    </location>
</feature>
<dbReference type="InterPro" id="IPR052514">
    <property type="entry name" value="SAM-dependent_MTase"/>
</dbReference>
<dbReference type="SUPFAM" id="SSF53335">
    <property type="entry name" value="S-adenosyl-L-methionine-dependent methyltransferases"/>
    <property type="match status" value="1"/>
</dbReference>
<evidence type="ECO:0000313" key="2">
    <source>
        <dbReference type="EMBL" id="EKD44105.1"/>
    </source>
</evidence>
<proteinExistence type="predicted"/>
<dbReference type="EMBL" id="AMFJ01028967">
    <property type="protein sequence ID" value="EKD44105.1"/>
    <property type="molecule type" value="Genomic_DNA"/>
</dbReference>
<evidence type="ECO:0000259" key="1">
    <source>
        <dbReference type="Pfam" id="PF05050"/>
    </source>
</evidence>
<dbReference type="InterPro" id="IPR006342">
    <property type="entry name" value="FkbM_mtfrase"/>
</dbReference>
<dbReference type="InterPro" id="IPR029063">
    <property type="entry name" value="SAM-dependent_MTases_sf"/>
</dbReference>
<dbReference type="NCBIfam" id="TIGR01444">
    <property type="entry name" value="fkbM_fam"/>
    <property type="match status" value="1"/>
</dbReference>
<protein>
    <recommendedName>
        <fullName evidence="1">Methyltransferase FkbM domain-containing protein</fullName>
    </recommendedName>
</protein>
<dbReference type="Pfam" id="PF05050">
    <property type="entry name" value="Methyltransf_21"/>
    <property type="match status" value="1"/>
</dbReference>
<dbReference type="AlphaFoldDB" id="K1YMA3"/>
<dbReference type="PANTHER" id="PTHR34203:SF15">
    <property type="entry name" value="SLL1173 PROTEIN"/>
    <property type="match status" value="1"/>
</dbReference>
<reference evidence="2" key="1">
    <citation type="journal article" date="2012" name="Science">
        <title>Fermentation, hydrogen, and sulfur metabolism in multiple uncultivated bacterial phyla.</title>
        <authorList>
            <person name="Wrighton K.C."/>
            <person name="Thomas B.C."/>
            <person name="Sharon I."/>
            <person name="Miller C.S."/>
            <person name="Castelle C.J."/>
            <person name="VerBerkmoes N.C."/>
            <person name="Wilkins M.J."/>
            <person name="Hettich R.L."/>
            <person name="Lipton M.S."/>
            <person name="Williams K.H."/>
            <person name="Long P.E."/>
            <person name="Banfield J.F."/>
        </authorList>
    </citation>
    <scope>NUCLEOTIDE SEQUENCE [LARGE SCALE GENOMIC DNA]</scope>
</reference>
<dbReference type="PANTHER" id="PTHR34203">
    <property type="entry name" value="METHYLTRANSFERASE, FKBM FAMILY PROTEIN"/>
    <property type="match status" value="1"/>
</dbReference>
<accession>K1YMA3</accession>
<organism evidence="2">
    <name type="scientific">uncultured bacterium</name>
    <name type="common">gcode 4</name>
    <dbReference type="NCBI Taxonomy" id="1234023"/>
    <lineage>
        <taxon>Bacteria</taxon>
        <taxon>environmental samples</taxon>
    </lineage>
</organism>